<organism evidence="9 10">
    <name type="scientific">Nocardioides humi</name>
    <dbReference type="NCBI Taxonomy" id="449461"/>
    <lineage>
        <taxon>Bacteria</taxon>
        <taxon>Bacillati</taxon>
        <taxon>Actinomycetota</taxon>
        <taxon>Actinomycetes</taxon>
        <taxon>Propionibacteriales</taxon>
        <taxon>Nocardioidaceae</taxon>
        <taxon>Nocardioides</taxon>
    </lineage>
</organism>
<comment type="subcellular location">
    <subcellularLocation>
        <location evidence="2">Cell membrane</location>
        <topology evidence="2">Single-pass type II membrane protein</topology>
    </subcellularLocation>
    <subcellularLocation>
        <location evidence="6">Membrane</location>
        <topology evidence="6">Single-pass type II membrane protein</topology>
    </subcellularLocation>
</comment>
<feature type="domain" description="Peptidase S26" evidence="8">
    <location>
        <begin position="52"/>
        <end position="265"/>
    </location>
</feature>
<dbReference type="PRINTS" id="PR00727">
    <property type="entry name" value="LEADERPTASE"/>
</dbReference>
<comment type="similarity">
    <text evidence="3 6">Belongs to the peptidase S26 family.</text>
</comment>
<dbReference type="InterPro" id="IPR036286">
    <property type="entry name" value="LexA/Signal_pep-like_sf"/>
</dbReference>
<feature type="region of interest" description="Disordered" evidence="7">
    <location>
        <begin position="19"/>
        <end position="43"/>
    </location>
</feature>
<dbReference type="InterPro" id="IPR019533">
    <property type="entry name" value="Peptidase_S26"/>
</dbReference>
<dbReference type="SUPFAM" id="SSF51306">
    <property type="entry name" value="LexA/Signal peptidase"/>
    <property type="match status" value="1"/>
</dbReference>
<evidence type="ECO:0000256" key="2">
    <source>
        <dbReference type="ARBA" id="ARBA00004401"/>
    </source>
</evidence>
<evidence type="ECO:0000313" key="9">
    <source>
        <dbReference type="EMBL" id="GAA1521691.1"/>
    </source>
</evidence>
<dbReference type="EC" id="3.4.21.89" evidence="4 6"/>
<dbReference type="PROSITE" id="PS00761">
    <property type="entry name" value="SPASE_I_3"/>
    <property type="match status" value="1"/>
</dbReference>
<evidence type="ECO:0000256" key="7">
    <source>
        <dbReference type="SAM" id="MobiDB-lite"/>
    </source>
</evidence>
<feature type="region of interest" description="Disordered" evidence="7">
    <location>
        <begin position="284"/>
        <end position="303"/>
    </location>
</feature>
<keyword evidence="5 6" id="KW-0378">Hydrolase</keyword>
<dbReference type="Gene3D" id="2.10.109.10">
    <property type="entry name" value="Umud Fragment, subunit A"/>
    <property type="match status" value="1"/>
</dbReference>
<keyword evidence="6" id="KW-0812">Transmembrane</keyword>
<sequence length="303" mass="32939">MRLGWAALLDSFLVTTDDTAPDSAAEVPDPEASEGADSRSSSAKRKHLPVWQESILLLAVALGLAIVIKALFVQAFYIPSESMEPGLVKNDRILVQKVSYWFGRTPQRGDVVVFEDPGQWLGPADSEGPTGFASLLSKVGLYPTGGHLVKRVIGTEGDVVECCDEQGRIKVNGRAIDESAYLGPDPGKCNAEISDWISERDTALSRPCSWTIGPIPKGKLLVLGDNRGHSADSRAHLCSPEDDPCTESPWVDTDLVVGKVFTLIWPRDRWRWISRPEVFEAVPDNPPADLLEKAKKADAVPGT</sequence>
<dbReference type="EMBL" id="BAAAOR010000023">
    <property type="protein sequence ID" value="GAA1521691.1"/>
    <property type="molecule type" value="Genomic_DNA"/>
</dbReference>
<keyword evidence="6" id="KW-0645">Protease</keyword>
<accession>A0ABN2ANW8</accession>
<evidence type="ECO:0000256" key="3">
    <source>
        <dbReference type="ARBA" id="ARBA00009370"/>
    </source>
</evidence>
<evidence type="ECO:0000259" key="8">
    <source>
        <dbReference type="Pfam" id="PF10502"/>
    </source>
</evidence>
<dbReference type="InterPro" id="IPR000223">
    <property type="entry name" value="Pept_S26A_signal_pept_1"/>
</dbReference>
<evidence type="ECO:0000256" key="1">
    <source>
        <dbReference type="ARBA" id="ARBA00000677"/>
    </source>
</evidence>
<gene>
    <name evidence="9" type="ORF">GCM10009788_26930</name>
</gene>
<feature type="compositionally biased region" description="Basic and acidic residues" evidence="7">
    <location>
        <begin position="290"/>
        <end position="303"/>
    </location>
</feature>
<dbReference type="InterPro" id="IPR019758">
    <property type="entry name" value="Pept_S26A_signal_pept_1_CS"/>
</dbReference>
<dbReference type="PANTHER" id="PTHR43390">
    <property type="entry name" value="SIGNAL PEPTIDASE I"/>
    <property type="match status" value="1"/>
</dbReference>
<keyword evidence="6" id="KW-1133">Transmembrane helix</keyword>
<keyword evidence="10" id="KW-1185">Reference proteome</keyword>
<name>A0ABN2ANW8_9ACTN</name>
<protein>
    <recommendedName>
        <fullName evidence="4 6">Signal peptidase I</fullName>
        <ecNumber evidence="4 6">3.4.21.89</ecNumber>
    </recommendedName>
</protein>
<comment type="caution">
    <text evidence="9">The sequence shown here is derived from an EMBL/GenBank/DDBJ whole genome shotgun (WGS) entry which is preliminary data.</text>
</comment>
<dbReference type="CDD" id="cd06530">
    <property type="entry name" value="S26_SPase_I"/>
    <property type="match status" value="1"/>
</dbReference>
<evidence type="ECO:0000313" key="10">
    <source>
        <dbReference type="Proteomes" id="UP001500842"/>
    </source>
</evidence>
<dbReference type="NCBIfam" id="TIGR02227">
    <property type="entry name" value="sigpep_I_bact"/>
    <property type="match status" value="1"/>
</dbReference>
<proteinExistence type="inferred from homology"/>
<dbReference type="Proteomes" id="UP001500842">
    <property type="component" value="Unassembled WGS sequence"/>
</dbReference>
<feature type="transmembrane region" description="Helical" evidence="6">
    <location>
        <begin position="55"/>
        <end position="77"/>
    </location>
</feature>
<dbReference type="Pfam" id="PF10502">
    <property type="entry name" value="Peptidase_S26"/>
    <property type="match status" value="1"/>
</dbReference>
<evidence type="ECO:0000256" key="4">
    <source>
        <dbReference type="ARBA" id="ARBA00013208"/>
    </source>
</evidence>
<comment type="catalytic activity">
    <reaction evidence="1 6">
        <text>Cleavage of hydrophobic, N-terminal signal or leader sequences from secreted and periplasmic proteins.</text>
        <dbReference type="EC" id="3.4.21.89"/>
    </reaction>
</comment>
<keyword evidence="6" id="KW-0472">Membrane</keyword>
<evidence type="ECO:0000256" key="5">
    <source>
        <dbReference type="ARBA" id="ARBA00022801"/>
    </source>
</evidence>
<dbReference type="PANTHER" id="PTHR43390:SF1">
    <property type="entry name" value="CHLOROPLAST PROCESSING PEPTIDASE"/>
    <property type="match status" value="1"/>
</dbReference>
<evidence type="ECO:0000256" key="6">
    <source>
        <dbReference type="RuleBase" id="RU362042"/>
    </source>
</evidence>
<reference evidence="9 10" key="1">
    <citation type="journal article" date="2019" name="Int. J. Syst. Evol. Microbiol.">
        <title>The Global Catalogue of Microorganisms (GCM) 10K type strain sequencing project: providing services to taxonomists for standard genome sequencing and annotation.</title>
        <authorList>
            <consortium name="The Broad Institute Genomics Platform"/>
            <consortium name="The Broad Institute Genome Sequencing Center for Infectious Disease"/>
            <person name="Wu L."/>
            <person name="Ma J."/>
        </authorList>
    </citation>
    <scope>NUCLEOTIDE SEQUENCE [LARGE SCALE GENOMIC DNA]</scope>
    <source>
        <strain evidence="9 10">JCM 14942</strain>
    </source>
</reference>